<comment type="pathway">
    <text evidence="3 13">Cofactor biosynthesis; riboflavin biosynthesis; 5-amino-6-(D-ribitylamino)uracil from GTP: step 3/4.</text>
</comment>
<evidence type="ECO:0000256" key="3">
    <source>
        <dbReference type="ARBA" id="ARBA00004910"/>
    </source>
</evidence>
<comment type="cofactor">
    <cofactor evidence="13 16">
        <name>Zn(2+)</name>
        <dbReference type="ChEBI" id="CHEBI:29105"/>
    </cofactor>
    <text evidence="13 16">Binds 1 zinc ion.</text>
</comment>
<feature type="binding site" evidence="15">
    <location>
        <position position="216"/>
    </location>
    <ligand>
        <name>substrate</name>
    </ligand>
</feature>
<feature type="binding site" evidence="15">
    <location>
        <position position="291"/>
    </location>
    <ligand>
        <name>substrate</name>
    </ligand>
</feature>
<sequence length="353" mass="39649">MNPKNEEDERYMRRCLQLAANGLCRTAPNPMVGAVLVCDGRIIGEGYHVRCGQAHAEVNAIRSVKDPALLTRATLYVSLEPCAHYGKTPPCADLIVEKGIPRIVVGCQDPFARVAGRGIQKLRDAGREVVTGVLEDECRALIRRFLTFHNCHRPYITLKWAESADGYLDLNRTAGAPVRLSNDLTAMLVHKKRAEHSAILVGTRTALLDNPSLTVRHWYGPSPVRVVIDRRGVLPATLRLFDGQAPTLVVTEEDCQPRRGVEYFRADFRMPLLPQLLDELHRRNLQSLLVEGGGATLRTFIEAGLWDEAFVEESPVRLGDGVPAPTIDRKKICRIEQHFGRLIRHYWEKKNPF</sequence>
<evidence type="ECO:0000256" key="11">
    <source>
        <dbReference type="ARBA" id="ARBA00023002"/>
    </source>
</evidence>
<dbReference type="CDD" id="cd01284">
    <property type="entry name" value="Riboflavin_deaminase-reductase"/>
    <property type="match status" value="1"/>
</dbReference>
<feature type="binding site" evidence="15">
    <location>
        <position position="193"/>
    </location>
    <ligand>
        <name>substrate</name>
    </ligand>
</feature>
<keyword evidence="10 13" id="KW-0521">NADP</keyword>
<comment type="caution">
    <text evidence="18">The sequence shown here is derived from an EMBL/GenBank/DDBJ whole genome shotgun (WGS) entry which is preliminary data.</text>
</comment>
<feature type="binding site" evidence="15">
    <location>
        <position position="161"/>
    </location>
    <ligand>
        <name>NADP(+)</name>
        <dbReference type="ChEBI" id="CHEBI:58349"/>
    </ligand>
</feature>
<keyword evidence="6 13" id="KW-0686">Riboflavin biosynthesis</keyword>
<dbReference type="SUPFAM" id="SSF53927">
    <property type="entry name" value="Cytidine deaminase-like"/>
    <property type="match status" value="1"/>
</dbReference>
<feature type="binding site" evidence="16">
    <location>
        <position position="55"/>
    </location>
    <ligand>
        <name>Zn(2+)</name>
        <dbReference type="ChEBI" id="CHEBI:29105"/>
        <note>catalytic</note>
    </ligand>
</feature>
<dbReference type="PROSITE" id="PS51747">
    <property type="entry name" value="CYT_DCMP_DEAMINASES_2"/>
    <property type="match status" value="1"/>
</dbReference>
<comment type="similarity">
    <text evidence="4 13">In the N-terminal section; belongs to the cytidine and deoxycytidylate deaminase family.</text>
</comment>
<dbReference type="EC" id="1.1.1.193" evidence="13"/>
<gene>
    <name evidence="18" type="primary">ribD</name>
    <name evidence="18" type="ORF">H9950_00930</name>
</gene>
<keyword evidence="12" id="KW-0511">Multifunctional enzyme</keyword>
<dbReference type="InterPro" id="IPR016193">
    <property type="entry name" value="Cytidine_deaminase-like"/>
</dbReference>
<evidence type="ECO:0000256" key="5">
    <source>
        <dbReference type="ARBA" id="ARBA00007417"/>
    </source>
</evidence>
<evidence type="ECO:0000259" key="17">
    <source>
        <dbReference type="PROSITE" id="PS51747"/>
    </source>
</evidence>
<dbReference type="InterPro" id="IPR050765">
    <property type="entry name" value="Riboflavin_Biosynth_HTPR"/>
</dbReference>
<dbReference type="PANTHER" id="PTHR38011:SF7">
    <property type="entry name" value="2,5-DIAMINO-6-RIBOSYLAMINO-4(3H)-PYRIMIDINONE 5'-PHOSPHATE REDUCTASE"/>
    <property type="match status" value="1"/>
</dbReference>
<dbReference type="PROSITE" id="PS00903">
    <property type="entry name" value="CYT_DCMP_DEAMINASES_1"/>
    <property type="match status" value="1"/>
</dbReference>
<evidence type="ECO:0000256" key="2">
    <source>
        <dbReference type="ARBA" id="ARBA00004882"/>
    </source>
</evidence>
<dbReference type="NCBIfam" id="TIGR00326">
    <property type="entry name" value="eubact_ribD"/>
    <property type="match status" value="1"/>
</dbReference>
<dbReference type="Pfam" id="PF00383">
    <property type="entry name" value="dCMP_cyt_deam_1"/>
    <property type="match status" value="1"/>
</dbReference>
<dbReference type="GO" id="GO:0008270">
    <property type="term" value="F:zinc ion binding"/>
    <property type="evidence" value="ECO:0007669"/>
    <property type="project" value="InterPro"/>
</dbReference>
<evidence type="ECO:0000256" key="8">
    <source>
        <dbReference type="ARBA" id="ARBA00022801"/>
    </source>
</evidence>
<evidence type="ECO:0000256" key="14">
    <source>
        <dbReference type="PIRSR" id="PIRSR006769-1"/>
    </source>
</evidence>
<feature type="binding site" evidence="16">
    <location>
        <position position="82"/>
    </location>
    <ligand>
        <name>Zn(2+)</name>
        <dbReference type="ChEBI" id="CHEBI:29105"/>
        <note>catalytic</note>
    </ligand>
</feature>
<keyword evidence="9 13" id="KW-0862">Zinc</keyword>
<evidence type="ECO:0000313" key="19">
    <source>
        <dbReference type="Proteomes" id="UP000823862"/>
    </source>
</evidence>
<feature type="domain" description="CMP/dCMP-type deaminase" evidence="17">
    <location>
        <begin position="6"/>
        <end position="130"/>
    </location>
</feature>
<dbReference type="GO" id="GO:0008703">
    <property type="term" value="F:5-amino-6-(5-phosphoribosylamino)uracil reductase activity"/>
    <property type="evidence" value="ECO:0007669"/>
    <property type="project" value="UniProtKB-EC"/>
</dbReference>
<feature type="binding site" evidence="15">
    <location>
        <position position="213"/>
    </location>
    <ligand>
        <name>substrate</name>
    </ligand>
</feature>
<evidence type="ECO:0000256" key="9">
    <source>
        <dbReference type="ARBA" id="ARBA00022833"/>
    </source>
</evidence>
<feature type="active site" description="Proton donor" evidence="14">
    <location>
        <position position="57"/>
    </location>
</feature>
<dbReference type="Gene3D" id="3.40.140.10">
    <property type="entry name" value="Cytidine Deaminase, domain 2"/>
    <property type="match status" value="1"/>
</dbReference>
<dbReference type="GO" id="GO:0008835">
    <property type="term" value="F:diaminohydroxyphosphoribosylaminopyrimidine deaminase activity"/>
    <property type="evidence" value="ECO:0007669"/>
    <property type="project" value="UniProtKB-EC"/>
</dbReference>
<evidence type="ECO:0000256" key="4">
    <source>
        <dbReference type="ARBA" id="ARBA00005259"/>
    </source>
</evidence>
<dbReference type="PIRSF" id="PIRSF006769">
    <property type="entry name" value="RibD"/>
    <property type="match status" value="1"/>
</dbReference>
<dbReference type="PANTHER" id="PTHR38011">
    <property type="entry name" value="DIHYDROFOLATE REDUCTASE FAMILY PROTEIN (AFU_ORTHOLOGUE AFUA_8G06820)"/>
    <property type="match status" value="1"/>
</dbReference>
<evidence type="ECO:0000256" key="12">
    <source>
        <dbReference type="ARBA" id="ARBA00023268"/>
    </source>
</evidence>
<dbReference type="InterPro" id="IPR016192">
    <property type="entry name" value="APOBEC/CMP_deaminase_Zn-bd"/>
</dbReference>
<dbReference type="InterPro" id="IPR024072">
    <property type="entry name" value="DHFR-like_dom_sf"/>
</dbReference>
<keyword evidence="7 13" id="KW-0479">Metal-binding</keyword>
<dbReference type="Gene3D" id="3.40.430.10">
    <property type="entry name" value="Dihydrofolate Reductase, subunit A"/>
    <property type="match status" value="1"/>
</dbReference>
<comment type="pathway">
    <text evidence="2 13">Cofactor biosynthesis; riboflavin biosynthesis; 5-amino-6-(D-ribitylamino)uracil from GTP: step 2/4.</text>
</comment>
<accession>A0A9D2HVF3</accession>
<reference evidence="18" key="1">
    <citation type="journal article" date="2021" name="PeerJ">
        <title>Extensive microbial diversity within the chicken gut microbiome revealed by metagenomics and culture.</title>
        <authorList>
            <person name="Gilroy R."/>
            <person name="Ravi A."/>
            <person name="Getino M."/>
            <person name="Pursley I."/>
            <person name="Horton D.L."/>
            <person name="Alikhan N.F."/>
            <person name="Baker D."/>
            <person name="Gharbi K."/>
            <person name="Hall N."/>
            <person name="Watson M."/>
            <person name="Adriaenssens E.M."/>
            <person name="Foster-Nyarko E."/>
            <person name="Jarju S."/>
            <person name="Secka A."/>
            <person name="Antonio M."/>
            <person name="Oren A."/>
            <person name="Chaudhuri R.R."/>
            <person name="La Ragione R."/>
            <person name="Hildebrand F."/>
            <person name="Pallen M.J."/>
        </authorList>
    </citation>
    <scope>NUCLEOTIDE SEQUENCE</scope>
    <source>
        <strain evidence="18">ChiHjej12B11-9795</strain>
    </source>
</reference>
<dbReference type="Pfam" id="PF01872">
    <property type="entry name" value="RibD_C"/>
    <property type="match status" value="1"/>
</dbReference>
<evidence type="ECO:0000256" key="10">
    <source>
        <dbReference type="ARBA" id="ARBA00022857"/>
    </source>
</evidence>
<evidence type="ECO:0000256" key="6">
    <source>
        <dbReference type="ARBA" id="ARBA00022619"/>
    </source>
</evidence>
<comment type="catalytic activity">
    <reaction evidence="13">
        <text>5-amino-6-(5-phospho-D-ribitylamino)uracil + NADP(+) = 5-amino-6-(5-phospho-D-ribosylamino)uracil + NADPH + H(+)</text>
        <dbReference type="Rhea" id="RHEA:17845"/>
        <dbReference type="ChEBI" id="CHEBI:15378"/>
        <dbReference type="ChEBI" id="CHEBI:57783"/>
        <dbReference type="ChEBI" id="CHEBI:58349"/>
        <dbReference type="ChEBI" id="CHEBI:58421"/>
        <dbReference type="ChEBI" id="CHEBI:58453"/>
        <dbReference type="EC" id="1.1.1.193"/>
    </reaction>
</comment>
<dbReference type="FunFam" id="3.40.140.10:FF:000025">
    <property type="entry name" value="Riboflavin biosynthesis protein RibD"/>
    <property type="match status" value="1"/>
</dbReference>
<evidence type="ECO:0000256" key="13">
    <source>
        <dbReference type="PIRNR" id="PIRNR006769"/>
    </source>
</evidence>
<keyword evidence="11 13" id="KW-0560">Oxidoreductase</keyword>
<reference evidence="18" key="2">
    <citation type="submission" date="2021-04" db="EMBL/GenBank/DDBJ databases">
        <authorList>
            <person name="Gilroy R."/>
        </authorList>
    </citation>
    <scope>NUCLEOTIDE SEQUENCE</scope>
    <source>
        <strain evidence="18">ChiHjej12B11-9795</strain>
    </source>
</reference>
<dbReference type="InterPro" id="IPR004794">
    <property type="entry name" value="Eubact_RibD"/>
</dbReference>
<dbReference type="AlphaFoldDB" id="A0A9D2HVF3"/>
<evidence type="ECO:0000256" key="15">
    <source>
        <dbReference type="PIRSR" id="PIRSR006769-2"/>
    </source>
</evidence>
<dbReference type="EC" id="3.5.4.26" evidence="13"/>
<feature type="binding site" evidence="16">
    <location>
        <position position="91"/>
    </location>
    <ligand>
        <name>Zn(2+)</name>
        <dbReference type="ChEBI" id="CHEBI:29105"/>
        <note>catalytic</note>
    </ligand>
</feature>
<comment type="catalytic activity">
    <reaction evidence="13">
        <text>2,5-diamino-6-hydroxy-4-(5-phosphoribosylamino)-pyrimidine + H2O + H(+) = 5-amino-6-(5-phospho-D-ribosylamino)uracil + NH4(+)</text>
        <dbReference type="Rhea" id="RHEA:21868"/>
        <dbReference type="ChEBI" id="CHEBI:15377"/>
        <dbReference type="ChEBI" id="CHEBI:15378"/>
        <dbReference type="ChEBI" id="CHEBI:28938"/>
        <dbReference type="ChEBI" id="CHEBI:58453"/>
        <dbReference type="ChEBI" id="CHEBI:58614"/>
        <dbReference type="EC" id="3.5.4.26"/>
    </reaction>
</comment>
<dbReference type="Proteomes" id="UP000823862">
    <property type="component" value="Unassembled WGS sequence"/>
</dbReference>
<evidence type="ECO:0000313" key="18">
    <source>
        <dbReference type="EMBL" id="HJA84762.1"/>
    </source>
</evidence>
<proteinExistence type="inferred from homology"/>
<comment type="function">
    <text evidence="1 13">Converts 2,5-diamino-6-(ribosylamino)-4(3h)-pyrimidinone 5'-phosphate into 5-amino-6-(ribosylamino)-2,4(1h,3h)-pyrimidinedione 5'-phosphate.</text>
</comment>
<dbReference type="SUPFAM" id="SSF53597">
    <property type="entry name" value="Dihydrofolate reductase-like"/>
    <property type="match status" value="1"/>
</dbReference>
<keyword evidence="8 13" id="KW-0378">Hydrolase</keyword>
<protein>
    <recommendedName>
        <fullName evidence="13">Riboflavin biosynthesis protein RibD</fullName>
    </recommendedName>
    <domain>
        <recommendedName>
            <fullName evidence="13">Diaminohydroxyphosphoribosylaminopyrimidine deaminase</fullName>
            <shortName evidence="13">DRAP deaminase</shortName>
            <ecNumber evidence="13">3.5.4.26</ecNumber>
        </recommendedName>
        <alternativeName>
            <fullName evidence="13">Riboflavin-specific deaminase</fullName>
        </alternativeName>
    </domain>
    <domain>
        <recommendedName>
            <fullName evidence="13">5-amino-6-(5-phosphoribosylamino)uracil reductase</fullName>
            <ecNumber evidence="13">1.1.1.193</ecNumber>
        </recommendedName>
        <alternativeName>
            <fullName evidence="13">HTP reductase</fullName>
        </alternativeName>
    </domain>
</protein>
<dbReference type="InterPro" id="IPR002734">
    <property type="entry name" value="RibDG_C"/>
</dbReference>
<comment type="similarity">
    <text evidence="5 13">In the C-terminal section; belongs to the HTP reductase family.</text>
</comment>
<feature type="binding site" evidence="15">
    <location>
        <position position="205"/>
    </location>
    <ligand>
        <name>NADP(+)</name>
        <dbReference type="ChEBI" id="CHEBI:58349"/>
    </ligand>
</feature>
<evidence type="ECO:0000256" key="1">
    <source>
        <dbReference type="ARBA" id="ARBA00002151"/>
    </source>
</evidence>
<feature type="binding site" evidence="15">
    <location>
        <position position="209"/>
    </location>
    <ligand>
        <name>NADP(+)</name>
        <dbReference type="ChEBI" id="CHEBI:58349"/>
    </ligand>
</feature>
<dbReference type="InterPro" id="IPR002125">
    <property type="entry name" value="CMP_dCMP_dom"/>
</dbReference>
<dbReference type="GO" id="GO:0009231">
    <property type="term" value="P:riboflavin biosynthetic process"/>
    <property type="evidence" value="ECO:0007669"/>
    <property type="project" value="UniProtKB-KW"/>
</dbReference>
<name>A0A9D2HVF3_9BACE</name>
<organism evidence="18 19">
    <name type="scientific">Candidatus Bacteroides avicola</name>
    <dbReference type="NCBI Taxonomy" id="2838468"/>
    <lineage>
        <taxon>Bacteria</taxon>
        <taxon>Pseudomonadati</taxon>
        <taxon>Bacteroidota</taxon>
        <taxon>Bacteroidia</taxon>
        <taxon>Bacteroidales</taxon>
        <taxon>Bacteroidaceae</taxon>
        <taxon>Bacteroides</taxon>
    </lineage>
</organism>
<dbReference type="EMBL" id="DWZI01000004">
    <property type="protein sequence ID" value="HJA84762.1"/>
    <property type="molecule type" value="Genomic_DNA"/>
</dbReference>
<evidence type="ECO:0000256" key="16">
    <source>
        <dbReference type="PIRSR" id="PIRSR006769-3"/>
    </source>
</evidence>
<evidence type="ECO:0000256" key="7">
    <source>
        <dbReference type="ARBA" id="ARBA00022723"/>
    </source>
</evidence>